<organism evidence="7 8">
    <name type="scientific">Urochloa decumbens</name>
    <dbReference type="NCBI Taxonomy" id="240449"/>
    <lineage>
        <taxon>Eukaryota</taxon>
        <taxon>Viridiplantae</taxon>
        <taxon>Streptophyta</taxon>
        <taxon>Embryophyta</taxon>
        <taxon>Tracheophyta</taxon>
        <taxon>Spermatophyta</taxon>
        <taxon>Magnoliopsida</taxon>
        <taxon>Liliopsida</taxon>
        <taxon>Poales</taxon>
        <taxon>Poaceae</taxon>
        <taxon>PACMAD clade</taxon>
        <taxon>Panicoideae</taxon>
        <taxon>Panicodae</taxon>
        <taxon>Paniceae</taxon>
        <taxon>Melinidinae</taxon>
        <taxon>Urochloa</taxon>
    </lineage>
</organism>
<dbReference type="InterPro" id="IPR001373">
    <property type="entry name" value="Cullin_N"/>
</dbReference>
<dbReference type="InterPro" id="IPR059120">
    <property type="entry name" value="Cullin-like_AB"/>
</dbReference>
<evidence type="ECO:0000259" key="6">
    <source>
        <dbReference type="PROSITE" id="PS50069"/>
    </source>
</evidence>
<dbReference type="InterPro" id="IPR019559">
    <property type="entry name" value="Cullin_neddylation_domain"/>
</dbReference>
<dbReference type="InterPro" id="IPR016159">
    <property type="entry name" value="Cullin_repeat-like_dom_sf"/>
</dbReference>
<dbReference type="FunFam" id="1.10.10.10:FF:000014">
    <property type="entry name" value="Cullin 1"/>
    <property type="match status" value="1"/>
</dbReference>
<evidence type="ECO:0000256" key="4">
    <source>
        <dbReference type="PROSITE-ProRule" id="PRU00330"/>
    </source>
</evidence>
<dbReference type="Gene3D" id="3.30.230.130">
    <property type="entry name" value="Cullin, Chain C, Domain 2"/>
    <property type="match status" value="1"/>
</dbReference>
<dbReference type="Gene3D" id="1.20.1310.10">
    <property type="entry name" value="Cullin Repeats"/>
    <property type="match status" value="2"/>
</dbReference>
<proteinExistence type="inferred from homology"/>
<evidence type="ECO:0000256" key="5">
    <source>
        <dbReference type="RuleBase" id="RU003829"/>
    </source>
</evidence>
<keyword evidence="2" id="KW-1017">Isopeptide bond</keyword>
<keyword evidence="8" id="KW-1185">Reference proteome</keyword>
<dbReference type="Gene3D" id="1.10.10.10">
    <property type="entry name" value="Winged helix-like DNA-binding domain superfamily/Winged helix DNA-binding domain"/>
    <property type="match status" value="1"/>
</dbReference>
<dbReference type="PANTHER" id="PTHR11932">
    <property type="entry name" value="CULLIN"/>
    <property type="match status" value="1"/>
</dbReference>
<dbReference type="SUPFAM" id="SSF46785">
    <property type="entry name" value="Winged helix' DNA-binding domain"/>
    <property type="match status" value="1"/>
</dbReference>
<dbReference type="SUPFAM" id="SSF75632">
    <property type="entry name" value="Cullin homology domain"/>
    <property type="match status" value="1"/>
</dbReference>
<accession>A0ABC9CY49</accession>
<dbReference type="InterPro" id="IPR036388">
    <property type="entry name" value="WH-like_DNA-bd_sf"/>
</dbReference>
<dbReference type="InterPro" id="IPR016158">
    <property type="entry name" value="Cullin_homology"/>
</dbReference>
<dbReference type="InterPro" id="IPR036317">
    <property type="entry name" value="Cullin_homology_sf"/>
</dbReference>
<dbReference type="EMBL" id="OZ075140">
    <property type="protein sequence ID" value="CAL5027835.1"/>
    <property type="molecule type" value="Genomic_DNA"/>
</dbReference>
<name>A0ABC9CY49_9POAL</name>
<dbReference type="AlphaFoldDB" id="A0ABC9CY49"/>
<sequence>MADLIAKGRSSAVFKAMDDALAERDSELRVQMQDLDNHEMLQRIFDCWALERDFLVQCKKFFSLLDSERPGSILKLGQGRWVSEIILSPALAMLDKVFGLVDHDRKGASLERFILTNMVGMLKGFGGSIYKDRFESRFLEGAFVHYQGEHHRLSQSLSGADLLKALHTLLSGEIDRTSLNVTRESREKLMGVLGNVILADRLEWIKSYLVRKSDEVDLCMDKHLNEIAKIYAFFENSLHGHSMLVACIRNCYDSTLSILTEGVNTCQDPELLIAAILNFKKNAHKFNDTALKNNSGFSEQLNSSLSDLLNSTKFYPQFLSLYVDARLREAARGYNLYDALDSAVDLVQLLNDKDVFELYHRKHLSLRVVSGSVDDATGQKFLLMLQGLDIGVFKPRRILRDFKESAKTMTNFELCSSMPSVTVNVFCSDAWPKLSCTTGKLPSDIAEVCDQFEKHYCKSKNHARRQLSWQANEGHAVVTGNFGGKSYDLEVSTHEMCILMLFNTEEHLPFDNIKEATKIPDLDLVKSLASLCTRNVLQTVTLSPKTDDALAAVNGEDGHEDEQVSASRDNEHVTVSLMVKEDEAPVTVTLTAKTVEIFFVNDIFIHTSDQIQIYECIARREPEREKAVTLHSVKINRDPQIDAAIGRIMKKRKRMNHVDLVSSVIEQVQEFFQPDHADIKRRIENLIEQDLIERNRKNPQMYRYVE</sequence>
<dbReference type="PROSITE" id="PS50069">
    <property type="entry name" value="CULLIN_2"/>
    <property type="match status" value="1"/>
</dbReference>
<dbReference type="SUPFAM" id="SSF74788">
    <property type="entry name" value="Cullin repeat-like"/>
    <property type="match status" value="1"/>
</dbReference>
<gene>
    <name evidence="7" type="ORF">URODEC1_LOCUS79593</name>
</gene>
<evidence type="ECO:0000313" key="8">
    <source>
        <dbReference type="Proteomes" id="UP001497457"/>
    </source>
</evidence>
<dbReference type="Proteomes" id="UP001497457">
    <property type="component" value="Chromosome 30rd"/>
</dbReference>
<protein>
    <recommendedName>
        <fullName evidence="6">Cullin family profile domain-containing protein</fullName>
    </recommendedName>
</protein>
<dbReference type="Pfam" id="PF00888">
    <property type="entry name" value="Cullin"/>
    <property type="match status" value="1"/>
</dbReference>
<dbReference type="InterPro" id="IPR036390">
    <property type="entry name" value="WH_DNA-bd_sf"/>
</dbReference>
<dbReference type="SMART" id="SM00182">
    <property type="entry name" value="CULLIN"/>
    <property type="match status" value="1"/>
</dbReference>
<comment type="similarity">
    <text evidence="1 4 5">Belongs to the cullin family.</text>
</comment>
<dbReference type="SMART" id="SM00884">
    <property type="entry name" value="Cullin_Nedd8"/>
    <property type="match status" value="1"/>
</dbReference>
<evidence type="ECO:0000256" key="1">
    <source>
        <dbReference type="ARBA" id="ARBA00006019"/>
    </source>
</evidence>
<dbReference type="InterPro" id="IPR045093">
    <property type="entry name" value="Cullin"/>
</dbReference>
<evidence type="ECO:0000256" key="3">
    <source>
        <dbReference type="ARBA" id="ARBA00022843"/>
    </source>
</evidence>
<dbReference type="Pfam" id="PF26557">
    <property type="entry name" value="Cullin_AB"/>
    <property type="match status" value="1"/>
</dbReference>
<feature type="domain" description="Cullin family profile" evidence="6">
    <location>
        <begin position="314"/>
        <end position="532"/>
    </location>
</feature>
<reference evidence="7" key="1">
    <citation type="submission" date="2024-10" db="EMBL/GenBank/DDBJ databases">
        <authorList>
            <person name="Ryan C."/>
        </authorList>
    </citation>
    <scope>NUCLEOTIDE SEQUENCE [LARGE SCALE GENOMIC DNA]</scope>
</reference>
<keyword evidence="3" id="KW-0832">Ubl conjugation</keyword>
<evidence type="ECO:0000313" key="7">
    <source>
        <dbReference type="EMBL" id="CAL5027835.1"/>
    </source>
</evidence>
<evidence type="ECO:0000256" key="2">
    <source>
        <dbReference type="ARBA" id="ARBA00022499"/>
    </source>
</evidence>
<dbReference type="Pfam" id="PF10557">
    <property type="entry name" value="Cullin_Nedd8"/>
    <property type="match status" value="1"/>
</dbReference>